<dbReference type="Proteomes" id="UP000653002">
    <property type="component" value="Unassembled WGS sequence"/>
</dbReference>
<keyword evidence="1" id="KW-0472">Membrane</keyword>
<accession>A0A8I0L8L5</accession>
<evidence type="ECO:0000313" key="2">
    <source>
        <dbReference type="EMBL" id="MBD4337317.1"/>
    </source>
</evidence>
<protein>
    <submittedName>
        <fullName evidence="2">MATE family efflux transporter</fullName>
    </submittedName>
</protein>
<evidence type="ECO:0000313" key="3">
    <source>
        <dbReference type="Proteomes" id="UP000653002"/>
    </source>
</evidence>
<gene>
    <name evidence="2" type="ORF">GUH15_14880</name>
</gene>
<keyword evidence="1" id="KW-1133">Transmembrane helix</keyword>
<reference evidence="2" key="1">
    <citation type="submission" date="2020-01" db="EMBL/GenBank/DDBJ databases">
        <authorList>
            <person name="Richard D."/>
        </authorList>
    </citation>
    <scope>NUCLEOTIDE SEQUENCE</scope>
    <source>
        <strain evidence="2">JP541</strain>
    </source>
</reference>
<feature type="non-terminal residue" evidence="2">
    <location>
        <position position="87"/>
    </location>
</feature>
<feature type="transmembrane region" description="Helical" evidence="1">
    <location>
        <begin position="64"/>
        <end position="85"/>
    </location>
</feature>
<comment type="caution">
    <text evidence="2">The sequence shown here is derived from an EMBL/GenBank/DDBJ whole genome shotgun (WGS) entry which is preliminary data.</text>
</comment>
<dbReference type="EMBL" id="JAABFR010001226">
    <property type="protein sequence ID" value="MBD4337317.1"/>
    <property type="molecule type" value="Genomic_DNA"/>
</dbReference>
<organism evidence="2 3">
    <name type="scientific">Xanthomonas citri pv. citri</name>
    <dbReference type="NCBI Taxonomy" id="611301"/>
    <lineage>
        <taxon>Bacteria</taxon>
        <taxon>Pseudomonadati</taxon>
        <taxon>Pseudomonadota</taxon>
        <taxon>Gammaproteobacteria</taxon>
        <taxon>Lysobacterales</taxon>
        <taxon>Lysobacteraceae</taxon>
        <taxon>Xanthomonas</taxon>
    </lineage>
</organism>
<sequence>GPMFYFARPGNGSLLHFVRPVFSGKALLKACTNGSSELMTNLSASLVGALYNWQLLRLGGADGVAAYGVIMYVSFIFAAIFIGYAQG</sequence>
<name>A0A8I0L8L5_XANCI</name>
<keyword evidence="1" id="KW-0812">Transmembrane</keyword>
<dbReference type="AlphaFoldDB" id="A0A8I0L8L5"/>
<evidence type="ECO:0000256" key="1">
    <source>
        <dbReference type="SAM" id="Phobius"/>
    </source>
</evidence>
<feature type="non-terminal residue" evidence="2">
    <location>
        <position position="1"/>
    </location>
</feature>
<proteinExistence type="predicted"/>